<keyword evidence="2" id="KW-1185">Reference proteome</keyword>
<accession>F7YWA7</accession>
<dbReference type="AlphaFoldDB" id="F7YWA7"/>
<dbReference type="PATRIC" id="fig|688269.3.peg.1894"/>
<name>F7YWA7_9THEM</name>
<dbReference type="eggNOG" id="COG1100">
    <property type="taxonomic scope" value="Bacteria"/>
</dbReference>
<dbReference type="OrthoDB" id="9779501at2"/>
<dbReference type="RefSeq" id="WP_013933090.1">
    <property type="nucleotide sequence ID" value="NC_015707.1"/>
</dbReference>
<dbReference type="SUPFAM" id="SSF52540">
    <property type="entry name" value="P-loop containing nucleoside triphosphate hydrolases"/>
    <property type="match status" value="1"/>
</dbReference>
<proteinExistence type="predicted"/>
<evidence type="ECO:0000313" key="1">
    <source>
        <dbReference type="EMBL" id="AEH51882.1"/>
    </source>
</evidence>
<sequence>MGKNYIFIGLYGSGKTEVAINFALKLKELYENVAIVDLDVVSPYFRVRDVKERLQQRGLTVITPPEAVMRADVPLIATAVSGYLENPKYKVVLDVGGEKGTIVLGSLRNKLVGATTYLVVNTRRPFSQTVEEVVKTAQDLEALSGVKIDYLINNTNLGEKTTPQIIEEGENVLQEASKLLDKPVAYTVVADCLQFNGKFAVFRIERFLKDKEVKA</sequence>
<dbReference type="HOGENOM" id="CLU_084710_0_0_0"/>
<dbReference type="EMBL" id="CP002351">
    <property type="protein sequence ID" value="AEH51882.1"/>
    <property type="molecule type" value="Genomic_DNA"/>
</dbReference>
<gene>
    <name evidence="1" type="ORF">Theth_1840</name>
</gene>
<dbReference type="Gene3D" id="3.40.50.300">
    <property type="entry name" value="P-loop containing nucleotide triphosphate hydrolases"/>
    <property type="match status" value="1"/>
</dbReference>
<evidence type="ECO:0008006" key="3">
    <source>
        <dbReference type="Google" id="ProtNLM"/>
    </source>
</evidence>
<dbReference type="STRING" id="688269.Theth_1840"/>
<dbReference type="Proteomes" id="UP000006804">
    <property type="component" value="Chromosome"/>
</dbReference>
<dbReference type="KEGG" id="tta:Theth_1840"/>
<reference evidence="1 2" key="1">
    <citation type="submission" date="2010-11" db="EMBL/GenBank/DDBJ databases">
        <title>The complete genome of Thermotoga thermarum DSM 5069.</title>
        <authorList>
            <consortium name="US DOE Joint Genome Institute (JGI-PGF)"/>
            <person name="Lucas S."/>
            <person name="Copeland A."/>
            <person name="Lapidus A."/>
            <person name="Bruce D."/>
            <person name="Goodwin L."/>
            <person name="Pitluck S."/>
            <person name="Kyrpides N."/>
            <person name="Mavromatis K."/>
            <person name="Ivanova N."/>
            <person name="Zeytun A."/>
            <person name="Brettin T."/>
            <person name="Detter J.C."/>
            <person name="Tapia R."/>
            <person name="Han C."/>
            <person name="Land M."/>
            <person name="Hauser L."/>
            <person name="Markowitz V."/>
            <person name="Cheng J.-F."/>
            <person name="Hugenholtz P."/>
            <person name="Woyke T."/>
            <person name="Wu D."/>
            <person name="Spring S."/>
            <person name="Schroeder M."/>
            <person name="Brambilla E."/>
            <person name="Klenk H.-P."/>
            <person name="Eisen J.A."/>
        </authorList>
    </citation>
    <scope>NUCLEOTIDE SEQUENCE [LARGE SCALE GENOMIC DNA]</scope>
    <source>
        <strain evidence="1 2">DSM 5069</strain>
    </source>
</reference>
<dbReference type="InterPro" id="IPR027417">
    <property type="entry name" value="P-loop_NTPase"/>
</dbReference>
<protein>
    <recommendedName>
        <fullName evidence="3">CobQ/CobB/MinD/ParA nucleotide binding domain-containing protein</fullName>
    </recommendedName>
</protein>
<organism evidence="1 2">
    <name type="scientific">Pseudothermotoga thermarum DSM 5069</name>
    <dbReference type="NCBI Taxonomy" id="688269"/>
    <lineage>
        <taxon>Bacteria</taxon>
        <taxon>Thermotogati</taxon>
        <taxon>Thermotogota</taxon>
        <taxon>Thermotogae</taxon>
        <taxon>Thermotogales</taxon>
        <taxon>Thermotogaceae</taxon>
        <taxon>Pseudothermotoga</taxon>
    </lineage>
</organism>
<evidence type="ECO:0000313" key="2">
    <source>
        <dbReference type="Proteomes" id="UP000006804"/>
    </source>
</evidence>